<dbReference type="SMART" id="SM00692">
    <property type="entry name" value="DM3"/>
    <property type="match status" value="1"/>
</dbReference>
<name>A0A6M2DE19_XENCH</name>
<dbReference type="InterPro" id="IPR006612">
    <property type="entry name" value="THAP_Znf"/>
</dbReference>
<dbReference type="PANTHER" id="PTHR46927">
    <property type="entry name" value="AGAP005574-PA"/>
    <property type="match status" value="1"/>
</dbReference>
<keyword evidence="6" id="KW-0175">Coiled coil</keyword>
<feature type="compositionally biased region" description="Polar residues" evidence="7">
    <location>
        <begin position="102"/>
        <end position="120"/>
    </location>
</feature>
<reference evidence="9" key="1">
    <citation type="submission" date="2020-03" db="EMBL/GenBank/DDBJ databases">
        <title>Transcriptomic Profiling of the Digestive Tract of the Rat Flea, Xenopsylla cheopis, Following Blood Feeding and Infection with Yersinia pestis.</title>
        <authorList>
            <person name="Bland D.M."/>
            <person name="Martens C.A."/>
            <person name="Virtaneva K."/>
            <person name="Kanakabandi K."/>
            <person name="Long D."/>
            <person name="Rosenke R."/>
            <person name="Saturday G.A."/>
            <person name="Hoyt F.H."/>
            <person name="Bruno D.P."/>
            <person name="Ribeiro J.M.C."/>
            <person name="Hinnebusch J."/>
        </authorList>
    </citation>
    <scope>NUCLEOTIDE SEQUENCE</scope>
</reference>
<dbReference type="SMART" id="SM00980">
    <property type="entry name" value="THAP"/>
    <property type="match status" value="1"/>
</dbReference>
<dbReference type="EMBL" id="GIIL01000378">
    <property type="protein sequence ID" value="NOV44104.1"/>
    <property type="molecule type" value="Transcribed_RNA"/>
</dbReference>
<feature type="region of interest" description="Disordered" evidence="7">
    <location>
        <begin position="90"/>
        <end position="120"/>
    </location>
</feature>
<dbReference type="SUPFAM" id="SSF57716">
    <property type="entry name" value="Glucocorticoid receptor-like (DNA-binding domain)"/>
    <property type="match status" value="1"/>
</dbReference>
<keyword evidence="4 5" id="KW-0238">DNA-binding</keyword>
<feature type="domain" description="THAP-type" evidence="8">
    <location>
        <begin position="1"/>
        <end position="79"/>
    </location>
</feature>
<dbReference type="GO" id="GO:0003677">
    <property type="term" value="F:DNA binding"/>
    <property type="evidence" value="ECO:0007669"/>
    <property type="project" value="UniProtKB-UniRule"/>
</dbReference>
<evidence type="ECO:0000256" key="7">
    <source>
        <dbReference type="SAM" id="MobiDB-lite"/>
    </source>
</evidence>
<keyword evidence="2 5" id="KW-0863">Zinc-finger</keyword>
<protein>
    <recommendedName>
        <fullName evidence="8">THAP-type domain-containing protein</fullName>
    </recommendedName>
</protein>
<evidence type="ECO:0000256" key="2">
    <source>
        <dbReference type="ARBA" id="ARBA00022771"/>
    </source>
</evidence>
<evidence type="ECO:0000256" key="1">
    <source>
        <dbReference type="ARBA" id="ARBA00022723"/>
    </source>
</evidence>
<dbReference type="PANTHER" id="PTHR46927:SF3">
    <property type="entry name" value="THAP-TYPE DOMAIN-CONTAINING PROTEIN"/>
    <property type="match status" value="1"/>
</dbReference>
<dbReference type="GO" id="GO:0008270">
    <property type="term" value="F:zinc ion binding"/>
    <property type="evidence" value="ECO:0007669"/>
    <property type="project" value="UniProtKB-KW"/>
</dbReference>
<keyword evidence="3" id="KW-0862">Zinc</keyword>
<dbReference type="PROSITE" id="PS50950">
    <property type="entry name" value="ZF_THAP"/>
    <property type="match status" value="1"/>
</dbReference>
<evidence type="ECO:0000313" key="9">
    <source>
        <dbReference type="EMBL" id="NOV44104.1"/>
    </source>
</evidence>
<proteinExistence type="predicted"/>
<evidence type="ECO:0000256" key="3">
    <source>
        <dbReference type="ARBA" id="ARBA00022833"/>
    </source>
</evidence>
<dbReference type="AlphaFoldDB" id="A0A6M2DE19"/>
<evidence type="ECO:0000259" key="8">
    <source>
        <dbReference type="PROSITE" id="PS50950"/>
    </source>
</evidence>
<evidence type="ECO:0000256" key="4">
    <source>
        <dbReference type="ARBA" id="ARBA00023125"/>
    </source>
</evidence>
<evidence type="ECO:0000256" key="5">
    <source>
        <dbReference type="PROSITE-ProRule" id="PRU00309"/>
    </source>
</evidence>
<dbReference type="InterPro" id="IPR052224">
    <property type="entry name" value="THAP_domain_protein"/>
</dbReference>
<feature type="coiled-coil region" evidence="6">
    <location>
        <begin position="192"/>
        <end position="233"/>
    </location>
</feature>
<evidence type="ECO:0000256" key="6">
    <source>
        <dbReference type="SAM" id="Coils"/>
    </source>
</evidence>
<keyword evidence="1" id="KW-0479">Metal-binding</keyword>
<accession>A0A6M2DE19</accession>
<dbReference type="Pfam" id="PF05485">
    <property type="entry name" value="THAP"/>
    <property type="match status" value="1"/>
</dbReference>
<sequence length="328" mass="38331">MPSCSAFGCTNRSTQGYLMKVFPRNPLRRALWAAKVKRKDWFPNDHSYLCEVHFDKSQWKPLSSKGKRRLKDTAVPTLFCFTAKQSQNENSSELKNSDIDDTANTSSSISPINGKNENSMFMNEDTLSQNEKYLSGEKYDSKIHNEDDEMSGDYSSSNSECEGDKYDEHRIKYYVESHKLEINKHCSKSDKIKTLKNYVWKLENELKATKKDLLRKEERLQLFKKKLRKVRVEKKHIEITDHEKMIKSIFNDDQIAALSRKSTNYMKWCNDTIEKAIQIKSICGMDGYNLIRNIIPLPSIRTLQRHLERLKKYPDYKDDVSSCSDMSD</sequence>
<organism evidence="9">
    <name type="scientific">Xenopsylla cheopis</name>
    <name type="common">Oriental rat flea</name>
    <name type="synonym">Pulex cheopis</name>
    <dbReference type="NCBI Taxonomy" id="163159"/>
    <lineage>
        <taxon>Eukaryota</taxon>
        <taxon>Metazoa</taxon>
        <taxon>Ecdysozoa</taxon>
        <taxon>Arthropoda</taxon>
        <taxon>Hexapoda</taxon>
        <taxon>Insecta</taxon>
        <taxon>Pterygota</taxon>
        <taxon>Neoptera</taxon>
        <taxon>Endopterygota</taxon>
        <taxon>Siphonaptera</taxon>
        <taxon>Pulicidae</taxon>
        <taxon>Xenopsyllinae</taxon>
        <taxon>Xenopsylla</taxon>
    </lineage>
</organism>